<dbReference type="WBParaSite" id="GPUH_0000031101-mRNA-1">
    <property type="protein sequence ID" value="GPUH_0000031101-mRNA-1"/>
    <property type="gene ID" value="GPUH_0000031101"/>
</dbReference>
<keyword evidence="3" id="KW-1185">Reference proteome</keyword>
<dbReference type="AlphaFoldDB" id="A0A183CV21"/>
<evidence type="ECO:0000313" key="2">
    <source>
        <dbReference type="EMBL" id="VDK27829.1"/>
    </source>
</evidence>
<evidence type="ECO:0000313" key="4">
    <source>
        <dbReference type="WBParaSite" id="GPUH_0000031101-mRNA-1"/>
    </source>
</evidence>
<feature type="compositionally biased region" description="Basic and acidic residues" evidence="1">
    <location>
        <begin position="60"/>
        <end position="76"/>
    </location>
</feature>
<protein>
    <submittedName>
        <fullName evidence="2 4">Uncharacterized protein</fullName>
    </submittedName>
</protein>
<dbReference type="EMBL" id="UYRT01000253">
    <property type="protein sequence ID" value="VDK27829.1"/>
    <property type="molecule type" value="Genomic_DNA"/>
</dbReference>
<reference evidence="2 3" key="2">
    <citation type="submission" date="2018-11" db="EMBL/GenBank/DDBJ databases">
        <authorList>
            <consortium name="Pathogen Informatics"/>
        </authorList>
    </citation>
    <scope>NUCLEOTIDE SEQUENCE [LARGE SCALE GENOMIC DNA]</scope>
</reference>
<name>A0A183CV21_9BILA</name>
<reference evidence="4" key="1">
    <citation type="submission" date="2016-06" db="UniProtKB">
        <authorList>
            <consortium name="WormBaseParasite"/>
        </authorList>
    </citation>
    <scope>IDENTIFICATION</scope>
</reference>
<dbReference type="Proteomes" id="UP000271098">
    <property type="component" value="Unassembled WGS sequence"/>
</dbReference>
<accession>A0A183CV21</accession>
<organism evidence="4">
    <name type="scientific">Gongylonema pulchrum</name>
    <dbReference type="NCBI Taxonomy" id="637853"/>
    <lineage>
        <taxon>Eukaryota</taxon>
        <taxon>Metazoa</taxon>
        <taxon>Ecdysozoa</taxon>
        <taxon>Nematoda</taxon>
        <taxon>Chromadorea</taxon>
        <taxon>Rhabditida</taxon>
        <taxon>Spirurina</taxon>
        <taxon>Spiruromorpha</taxon>
        <taxon>Spiruroidea</taxon>
        <taxon>Gongylonematidae</taxon>
        <taxon>Gongylonema</taxon>
    </lineage>
</organism>
<sequence length="112" mass="12559">MSKGNRIEVTFDLSLGTACDVADELNSSFVANSHRRPSIILLTCTSKELAERTNLTSHSTDSEFEKSVPSDVDKCTGKRSGQVVRDRVALRCETWQERPSPSGFIDLRRRTR</sequence>
<evidence type="ECO:0000256" key="1">
    <source>
        <dbReference type="SAM" id="MobiDB-lite"/>
    </source>
</evidence>
<evidence type="ECO:0000313" key="3">
    <source>
        <dbReference type="Proteomes" id="UP000271098"/>
    </source>
</evidence>
<feature type="region of interest" description="Disordered" evidence="1">
    <location>
        <begin position="54"/>
        <end position="76"/>
    </location>
</feature>
<proteinExistence type="predicted"/>
<gene>
    <name evidence="2" type="ORF">GPUH_LOCUS312</name>
</gene>